<evidence type="ECO:0000256" key="1">
    <source>
        <dbReference type="SAM" id="Phobius"/>
    </source>
</evidence>
<keyword evidence="1" id="KW-0472">Membrane</keyword>
<reference evidence="2 3" key="1">
    <citation type="journal article" date="2020" name="ISME J.">
        <title>Uncovering the hidden diversity of litter-decomposition mechanisms in mushroom-forming fungi.</title>
        <authorList>
            <person name="Floudas D."/>
            <person name="Bentzer J."/>
            <person name="Ahren D."/>
            <person name="Johansson T."/>
            <person name="Persson P."/>
            <person name="Tunlid A."/>
        </authorList>
    </citation>
    <scope>NUCLEOTIDE SEQUENCE [LARGE SCALE GENOMIC DNA]</scope>
    <source>
        <strain evidence="2 3">CBS 291.85</strain>
    </source>
</reference>
<sequence>MSCFVCNLVLQVVVVFFGDLGHSFGVFFSPLRVEVSGVVLSRCGLIYFIHCALSSGYSGGHVNTVESRLALRALSGSALAGIRSIAPASTILKSPATISGLRKLLLASPSRSVTFGASWNYFNYLDVVLIGTRVPFMEDDSHTCYTCWFVWDPVLSTPFSSVLMGRQWGVYSILDWILTIVVLGPSFMLVGLVGGGFLGLWVIIMVPPITVNSEVCSVNSVSINLLIFV</sequence>
<accession>A0A8H5LTM2</accession>
<organism evidence="2 3">
    <name type="scientific">Tetrapyrgos nigripes</name>
    <dbReference type="NCBI Taxonomy" id="182062"/>
    <lineage>
        <taxon>Eukaryota</taxon>
        <taxon>Fungi</taxon>
        <taxon>Dikarya</taxon>
        <taxon>Basidiomycota</taxon>
        <taxon>Agaricomycotina</taxon>
        <taxon>Agaricomycetes</taxon>
        <taxon>Agaricomycetidae</taxon>
        <taxon>Agaricales</taxon>
        <taxon>Marasmiineae</taxon>
        <taxon>Marasmiaceae</taxon>
        <taxon>Tetrapyrgos</taxon>
    </lineage>
</organism>
<gene>
    <name evidence="2" type="ORF">D9758_003024</name>
</gene>
<evidence type="ECO:0000313" key="2">
    <source>
        <dbReference type="EMBL" id="KAF5368976.1"/>
    </source>
</evidence>
<keyword evidence="3" id="KW-1185">Reference proteome</keyword>
<feature type="transmembrane region" description="Helical" evidence="1">
    <location>
        <begin position="176"/>
        <end position="204"/>
    </location>
</feature>
<dbReference type="Proteomes" id="UP000559256">
    <property type="component" value="Unassembled WGS sequence"/>
</dbReference>
<dbReference type="AlphaFoldDB" id="A0A8H5LTM2"/>
<comment type="caution">
    <text evidence="2">The sequence shown here is derived from an EMBL/GenBank/DDBJ whole genome shotgun (WGS) entry which is preliminary data.</text>
</comment>
<keyword evidence="1" id="KW-1133">Transmembrane helix</keyword>
<proteinExistence type="predicted"/>
<dbReference type="EMBL" id="JAACJM010000014">
    <property type="protein sequence ID" value="KAF5368976.1"/>
    <property type="molecule type" value="Genomic_DNA"/>
</dbReference>
<protein>
    <submittedName>
        <fullName evidence="2">Uncharacterized protein</fullName>
    </submittedName>
</protein>
<name>A0A8H5LTM2_9AGAR</name>
<evidence type="ECO:0000313" key="3">
    <source>
        <dbReference type="Proteomes" id="UP000559256"/>
    </source>
</evidence>
<keyword evidence="1" id="KW-0812">Transmembrane</keyword>